<evidence type="ECO:0000256" key="1">
    <source>
        <dbReference type="ARBA" id="ARBA00010555"/>
    </source>
</evidence>
<comment type="function">
    <text evidence="7">SbcCD cleaves DNA hairpin structures. These structures can inhibit DNA replication and are intermediates in certain DNA recombination reactions. The complex acts as a 3'-&gt;5' double strand exonuclease that can open hairpins. It also has a 5' single-strand endonuclease activity.</text>
</comment>
<dbReference type="InterPro" id="IPR004593">
    <property type="entry name" value="SbcD"/>
</dbReference>
<keyword evidence="6 7" id="KW-0269">Exonuclease</keyword>
<dbReference type="PANTHER" id="PTHR30337:SF0">
    <property type="entry name" value="NUCLEASE SBCCD SUBUNIT D"/>
    <property type="match status" value="1"/>
</dbReference>
<comment type="similarity">
    <text evidence="1 7">Belongs to the SbcD family.</text>
</comment>
<evidence type="ECO:0000259" key="9">
    <source>
        <dbReference type="Pfam" id="PF00149"/>
    </source>
</evidence>
<dbReference type="Proteomes" id="UP000256478">
    <property type="component" value="Unassembled WGS sequence"/>
</dbReference>
<dbReference type="InterPro" id="IPR041796">
    <property type="entry name" value="Mre11_N"/>
</dbReference>
<dbReference type="Gene3D" id="3.30.160.720">
    <property type="match status" value="1"/>
</dbReference>
<evidence type="ECO:0000256" key="6">
    <source>
        <dbReference type="ARBA" id="ARBA00022839"/>
    </source>
</evidence>
<evidence type="ECO:0000256" key="2">
    <source>
        <dbReference type="ARBA" id="ARBA00011322"/>
    </source>
</evidence>
<dbReference type="GO" id="GO:0006260">
    <property type="term" value="P:DNA replication"/>
    <property type="evidence" value="ECO:0007669"/>
    <property type="project" value="UniProtKB-KW"/>
</dbReference>
<evidence type="ECO:0000256" key="7">
    <source>
        <dbReference type="RuleBase" id="RU363069"/>
    </source>
</evidence>
<evidence type="ECO:0000313" key="11">
    <source>
        <dbReference type="EMBL" id="REL26531.1"/>
    </source>
</evidence>
<reference evidence="11 12" key="1">
    <citation type="submission" date="2018-08" db="EMBL/GenBank/DDBJ databases">
        <title>Thalassotalea euphylliae genome.</title>
        <authorList>
            <person name="Summers S."/>
            <person name="Rice S.A."/>
            <person name="Freckelton M.L."/>
            <person name="Nedved B.T."/>
            <person name="Hadfield M.G."/>
        </authorList>
    </citation>
    <scope>NUCLEOTIDE SEQUENCE [LARGE SCALE GENOMIC DNA]</scope>
    <source>
        <strain evidence="11 12">H1</strain>
    </source>
</reference>
<dbReference type="EMBL" id="QUOU01000001">
    <property type="protein sequence ID" value="REL26531.1"/>
    <property type="molecule type" value="Genomic_DNA"/>
</dbReference>
<organism evidence="11 12">
    <name type="scientific">Thalassotalea euphylliae</name>
    <dbReference type="NCBI Taxonomy" id="1655234"/>
    <lineage>
        <taxon>Bacteria</taxon>
        <taxon>Pseudomonadati</taxon>
        <taxon>Pseudomonadota</taxon>
        <taxon>Gammaproteobacteria</taxon>
        <taxon>Alteromonadales</taxon>
        <taxon>Colwelliaceae</taxon>
        <taxon>Thalassotalea</taxon>
    </lineage>
</organism>
<keyword evidence="7" id="KW-0255">Endonuclease</keyword>
<evidence type="ECO:0000256" key="5">
    <source>
        <dbReference type="ARBA" id="ARBA00022801"/>
    </source>
</evidence>
<dbReference type="InterPro" id="IPR050535">
    <property type="entry name" value="DNA_Repair-Maintenance_Comp"/>
</dbReference>
<comment type="subunit">
    <text evidence="2 7">Heterodimer of SbcC and SbcD.</text>
</comment>
<dbReference type="Pfam" id="PF00149">
    <property type="entry name" value="Metallophos"/>
    <property type="match status" value="1"/>
</dbReference>
<feature type="domain" description="Calcineurin-like phosphoesterase" evidence="9">
    <location>
        <begin position="1"/>
        <end position="226"/>
    </location>
</feature>
<dbReference type="CDD" id="cd00840">
    <property type="entry name" value="MPP_Mre11_N"/>
    <property type="match status" value="1"/>
</dbReference>
<evidence type="ECO:0000256" key="4">
    <source>
        <dbReference type="ARBA" id="ARBA00022722"/>
    </source>
</evidence>
<dbReference type="GO" id="GO:0004519">
    <property type="term" value="F:endonuclease activity"/>
    <property type="evidence" value="ECO:0007669"/>
    <property type="project" value="UniProtKB-KW"/>
</dbReference>
<feature type="domain" description="Nuclease SbcCD subunit D C-terminal" evidence="10">
    <location>
        <begin position="280"/>
        <end position="379"/>
    </location>
</feature>
<dbReference type="AlphaFoldDB" id="A0A3E0TPI9"/>
<feature type="region of interest" description="Disordered" evidence="8">
    <location>
        <begin position="407"/>
        <end position="426"/>
    </location>
</feature>
<dbReference type="GO" id="GO:0006310">
    <property type="term" value="P:DNA recombination"/>
    <property type="evidence" value="ECO:0007669"/>
    <property type="project" value="UniProtKB-KW"/>
</dbReference>
<dbReference type="NCBIfam" id="TIGR00619">
    <property type="entry name" value="sbcd"/>
    <property type="match status" value="1"/>
</dbReference>
<dbReference type="InterPro" id="IPR029052">
    <property type="entry name" value="Metallo-depent_PP-like"/>
</dbReference>
<dbReference type="NCBIfam" id="NF008206">
    <property type="entry name" value="PRK10966.1"/>
    <property type="match status" value="1"/>
</dbReference>
<evidence type="ECO:0000256" key="3">
    <source>
        <dbReference type="ARBA" id="ARBA00013365"/>
    </source>
</evidence>
<dbReference type="OrthoDB" id="9773856at2"/>
<dbReference type="Pfam" id="PF12320">
    <property type="entry name" value="SbcD_C"/>
    <property type="match status" value="1"/>
</dbReference>
<dbReference type="InterPro" id="IPR026843">
    <property type="entry name" value="SbcD_C"/>
</dbReference>
<evidence type="ECO:0000256" key="8">
    <source>
        <dbReference type="SAM" id="MobiDB-lite"/>
    </source>
</evidence>
<dbReference type="InterPro" id="IPR004843">
    <property type="entry name" value="Calcineurin-like_PHP"/>
</dbReference>
<keyword evidence="7" id="KW-0233">DNA recombination</keyword>
<dbReference type="SUPFAM" id="SSF56300">
    <property type="entry name" value="Metallo-dependent phosphatases"/>
    <property type="match status" value="1"/>
</dbReference>
<dbReference type="GO" id="GO:0008408">
    <property type="term" value="F:3'-5' exonuclease activity"/>
    <property type="evidence" value="ECO:0007669"/>
    <property type="project" value="InterPro"/>
</dbReference>
<keyword evidence="5 7" id="KW-0378">Hydrolase</keyword>
<keyword evidence="7" id="KW-0235">DNA replication</keyword>
<comment type="caution">
    <text evidence="11">The sequence shown here is derived from an EMBL/GenBank/DDBJ whole genome shotgun (WGS) entry which is preliminary data.</text>
</comment>
<dbReference type="RefSeq" id="WP_116007648.1">
    <property type="nucleotide sequence ID" value="NZ_QUOU01000001.1"/>
</dbReference>
<keyword evidence="4 7" id="KW-0540">Nuclease</keyword>
<name>A0A3E0TPI9_9GAMM</name>
<sequence>MNILHTSDWHLGQHFYGKSRADEHQQFLDWLLEQVTQHNVDAIVLAGDIFDTGTPPSYARELYFNFINQLHQLGCQLIALAGNHDSVAMLGESKQLLAGLNTQVITTAATNIEDQLVEIKNNNGEAIGIVCGIPFLRPRDLVTSQAGQSASDKQRQLQTAITEHYQALYEAAAQYQLPVIMTGHLTTVGSKSSDSVREIYIGTLEAFPAGAFPAADYIALGHIHRPQKVADSEVIRYCGSPIPLSFDEAAHDKTVNLVSISRGESSANANVDVTPITIPRFQPMAMLKTSVDELASELEALAAQHKGERPLWLDIEISAQGYLADLSARVQELTRDLPIEVLLIRRSKQARQQAMSSQRTVTLEELSVDDVFTARLEQEVWQSEAQVQQRTRLTSLFKQVHQQVLEQSDKADQANHASKASGEGAK</sequence>
<dbReference type="PANTHER" id="PTHR30337">
    <property type="entry name" value="COMPONENT OF ATP-DEPENDENT DSDNA EXONUCLEASE"/>
    <property type="match status" value="1"/>
</dbReference>
<protein>
    <recommendedName>
        <fullName evidence="3 7">Nuclease SbcCD subunit D</fullName>
    </recommendedName>
</protein>
<evidence type="ECO:0000313" key="12">
    <source>
        <dbReference type="Proteomes" id="UP000256478"/>
    </source>
</evidence>
<dbReference type="Gene3D" id="3.60.21.10">
    <property type="match status" value="1"/>
</dbReference>
<gene>
    <name evidence="7 11" type="primary">sbcD</name>
    <name evidence="11" type="ORF">DXX93_08025</name>
</gene>
<proteinExistence type="inferred from homology"/>
<accession>A0A3E0TPI9</accession>
<evidence type="ECO:0000259" key="10">
    <source>
        <dbReference type="Pfam" id="PF12320"/>
    </source>
</evidence>